<evidence type="ECO:0000313" key="3">
    <source>
        <dbReference type="Proteomes" id="UP000647017"/>
    </source>
</evidence>
<feature type="transmembrane region" description="Helical" evidence="1">
    <location>
        <begin position="92"/>
        <end position="110"/>
    </location>
</feature>
<keyword evidence="1" id="KW-1133">Transmembrane helix</keyword>
<gene>
    <name evidence="2" type="ORF">Van01_58280</name>
</gene>
<keyword evidence="3" id="KW-1185">Reference proteome</keyword>
<reference evidence="2 3" key="1">
    <citation type="submission" date="2021-01" db="EMBL/GenBank/DDBJ databases">
        <title>Whole genome shotgun sequence of Verrucosispora andamanensis NBRC 109075.</title>
        <authorList>
            <person name="Komaki H."/>
            <person name="Tamura T."/>
        </authorList>
    </citation>
    <scope>NUCLEOTIDE SEQUENCE [LARGE SCALE GENOMIC DNA]</scope>
    <source>
        <strain evidence="2 3">NBRC 109075</strain>
    </source>
</reference>
<proteinExistence type="predicted"/>
<evidence type="ECO:0000256" key="1">
    <source>
        <dbReference type="SAM" id="Phobius"/>
    </source>
</evidence>
<feature type="transmembrane region" description="Helical" evidence="1">
    <location>
        <begin position="220"/>
        <end position="239"/>
    </location>
</feature>
<feature type="transmembrane region" description="Helical" evidence="1">
    <location>
        <begin position="20"/>
        <end position="45"/>
    </location>
</feature>
<name>A0ABQ4I3Z8_9ACTN</name>
<feature type="transmembrane region" description="Helical" evidence="1">
    <location>
        <begin position="117"/>
        <end position="136"/>
    </location>
</feature>
<dbReference type="Proteomes" id="UP000647017">
    <property type="component" value="Unassembled WGS sequence"/>
</dbReference>
<dbReference type="EMBL" id="BOOZ01000057">
    <property type="protein sequence ID" value="GIJ12614.1"/>
    <property type="molecule type" value="Genomic_DNA"/>
</dbReference>
<organism evidence="2 3">
    <name type="scientific">Micromonospora andamanensis</name>
    <dbReference type="NCBI Taxonomy" id="1287068"/>
    <lineage>
        <taxon>Bacteria</taxon>
        <taxon>Bacillati</taxon>
        <taxon>Actinomycetota</taxon>
        <taxon>Actinomycetes</taxon>
        <taxon>Micromonosporales</taxon>
        <taxon>Micromonosporaceae</taxon>
        <taxon>Micromonospora</taxon>
    </lineage>
</organism>
<keyword evidence="1" id="KW-0472">Membrane</keyword>
<comment type="caution">
    <text evidence="2">The sequence shown here is derived from an EMBL/GenBank/DDBJ whole genome shotgun (WGS) entry which is preliminary data.</text>
</comment>
<dbReference type="Gene3D" id="1.20.120.1220">
    <property type="match status" value="1"/>
</dbReference>
<protein>
    <recommendedName>
        <fullName evidence="4">Prepilin peptidase</fullName>
    </recommendedName>
</protein>
<accession>A0ABQ4I3Z8</accession>
<evidence type="ECO:0008006" key="4">
    <source>
        <dbReference type="Google" id="ProtNLM"/>
    </source>
</evidence>
<sequence length="240" mass="24158">MESGAPRERRADLTPVTNGAAAIGLGLAGVMAGVPIAAIAYGAQVSGPVRLPARWWTGGPARPPEVILTAVLAATAAAITGAVMPFSATLPAFWLFAVVGLGLAIIDVRCRRLPHRVTGALWVSSGLCFIIAAFVGGDVGPLLRAAFAGIAATAVMLAIALALPGQLGLGDVVFVGAIAFNLGWLGWQTAMLGLLSGLLLHGTIASVVRVRSASDVKNPPIPMGPALAAGWLLAVVLAAP</sequence>
<feature type="transmembrane region" description="Helical" evidence="1">
    <location>
        <begin position="190"/>
        <end position="208"/>
    </location>
</feature>
<keyword evidence="1" id="KW-0812">Transmembrane</keyword>
<evidence type="ECO:0000313" key="2">
    <source>
        <dbReference type="EMBL" id="GIJ12614.1"/>
    </source>
</evidence>